<dbReference type="RefSeq" id="WP_126376545.1">
    <property type="nucleotide sequence ID" value="NZ_AP017378.1"/>
</dbReference>
<accession>A0A2Z6AVS7</accession>
<protein>
    <recommendedName>
        <fullName evidence="8">Probable molybdenum cofactor guanylyltransferase</fullName>
        <shortName evidence="8">MoCo guanylyltransferase</shortName>
        <ecNumber evidence="8">2.7.7.77</ecNumber>
    </recommendedName>
    <alternativeName>
        <fullName evidence="8">GTP:molybdopterin guanylyltransferase</fullName>
    </alternativeName>
    <alternativeName>
        <fullName evidence="8">Mo-MPT guanylyltransferase</fullName>
    </alternativeName>
    <alternativeName>
        <fullName evidence="8">Molybdopterin guanylyltransferase</fullName>
    </alternativeName>
    <alternativeName>
        <fullName evidence="8">Molybdopterin-guanine dinucleotide synthase</fullName>
        <shortName evidence="8">MGD synthase</shortName>
    </alternativeName>
</protein>
<evidence type="ECO:0000259" key="9">
    <source>
        <dbReference type="Pfam" id="PF12804"/>
    </source>
</evidence>
<dbReference type="GO" id="GO:0046872">
    <property type="term" value="F:metal ion binding"/>
    <property type="evidence" value="ECO:0007669"/>
    <property type="project" value="UniProtKB-KW"/>
</dbReference>
<feature type="binding site" evidence="8">
    <location>
        <begin position="10"/>
        <end position="12"/>
    </location>
    <ligand>
        <name>GTP</name>
        <dbReference type="ChEBI" id="CHEBI:37565"/>
    </ligand>
</feature>
<dbReference type="EMBL" id="AP017378">
    <property type="protein sequence ID" value="BBD07359.1"/>
    <property type="molecule type" value="Genomic_DNA"/>
</dbReference>
<reference evidence="10 11" key="1">
    <citation type="journal article" date="2018" name="Sci. Adv.">
        <title>Multi-heme cytochromes provide a pathway for survival in energy-limited environments.</title>
        <authorList>
            <person name="Deng X."/>
            <person name="Dohmae N."/>
            <person name="Nealson K.H."/>
            <person name="Hashimoto K."/>
            <person name="Okamoto A."/>
        </authorList>
    </citation>
    <scope>NUCLEOTIDE SEQUENCE [LARGE SCALE GENOMIC DNA]</scope>
    <source>
        <strain evidence="10 11">IS5</strain>
    </source>
</reference>
<evidence type="ECO:0000256" key="1">
    <source>
        <dbReference type="ARBA" id="ARBA00022490"/>
    </source>
</evidence>
<evidence type="ECO:0000256" key="6">
    <source>
        <dbReference type="ARBA" id="ARBA00023134"/>
    </source>
</evidence>
<keyword evidence="7 8" id="KW-0501">Molybdenum cofactor biosynthesis</keyword>
<dbReference type="Proteomes" id="UP000269883">
    <property type="component" value="Chromosome"/>
</dbReference>
<comment type="function">
    <text evidence="8">Transfers a GMP moiety from GTP to Mo-molybdopterin (Mo-MPT) cofactor (Moco or molybdenum cofactor) to form Mo-molybdopterin guanine dinucleotide (Mo-MGD) cofactor.</text>
</comment>
<sequence length="199" mass="21735">MSKGLIGYVLAGGKSTRLGRDKVILPYSGETLLTRTVSLASKFCDQIWISGRDPQTLGVNLPWMQDDEPGMGPLGGILTGLTRLNKPLLVLACDLPMLDETTVARLVTARKQRPANAVMTTFLQQETGWIEALVSIYEPQAAALLHEAGRQGLYKLSAALPPAVRHHVPYSQHEASPFFNINFPADLAMLRQVEGRETA</sequence>
<evidence type="ECO:0000256" key="7">
    <source>
        <dbReference type="ARBA" id="ARBA00023150"/>
    </source>
</evidence>
<comment type="caution">
    <text evidence="8">Lacks conserved residue(s) required for the propagation of feature annotation.</text>
</comment>
<comment type="cofactor">
    <cofactor evidence="8">
        <name>Mg(2+)</name>
        <dbReference type="ChEBI" id="CHEBI:18420"/>
    </cofactor>
</comment>
<keyword evidence="3 8" id="KW-0479">Metal-binding</keyword>
<dbReference type="PANTHER" id="PTHR19136">
    <property type="entry name" value="MOLYBDENUM COFACTOR GUANYLYLTRANSFERASE"/>
    <property type="match status" value="1"/>
</dbReference>
<keyword evidence="1 8" id="KW-0963">Cytoplasm</keyword>
<keyword evidence="10" id="KW-0548">Nucleotidyltransferase</keyword>
<organism evidence="10 11">
    <name type="scientific">Desulfovibrio ferrophilus</name>
    <dbReference type="NCBI Taxonomy" id="241368"/>
    <lineage>
        <taxon>Bacteria</taxon>
        <taxon>Pseudomonadati</taxon>
        <taxon>Thermodesulfobacteriota</taxon>
        <taxon>Desulfovibrionia</taxon>
        <taxon>Desulfovibrionales</taxon>
        <taxon>Desulfovibrionaceae</taxon>
        <taxon>Desulfovibrio</taxon>
    </lineage>
</organism>
<dbReference type="SUPFAM" id="SSF53448">
    <property type="entry name" value="Nucleotide-diphospho-sugar transferases"/>
    <property type="match status" value="1"/>
</dbReference>
<dbReference type="GO" id="GO:0006777">
    <property type="term" value="P:Mo-molybdopterin cofactor biosynthetic process"/>
    <property type="evidence" value="ECO:0007669"/>
    <property type="project" value="UniProtKB-KW"/>
</dbReference>
<dbReference type="GO" id="GO:0005737">
    <property type="term" value="C:cytoplasm"/>
    <property type="evidence" value="ECO:0007669"/>
    <property type="project" value="UniProtKB-SubCell"/>
</dbReference>
<dbReference type="GO" id="GO:0005525">
    <property type="term" value="F:GTP binding"/>
    <property type="evidence" value="ECO:0007669"/>
    <property type="project" value="UniProtKB-UniRule"/>
</dbReference>
<keyword evidence="4 8" id="KW-0547">Nucleotide-binding</keyword>
<dbReference type="Gene3D" id="3.90.550.10">
    <property type="entry name" value="Spore Coat Polysaccharide Biosynthesis Protein SpsA, Chain A"/>
    <property type="match status" value="1"/>
</dbReference>
<dbReference type="GO" id="GO:0061603">
    <property type="term" value="F:molybdenum cofactor guanylyltransferase activity"/>
    <property type="evidence" value="ECO:0007669"/>
    <property type="project" value="UniProtKB-EC"/>
</dbReference>
<evidence type="ECO:0000256" key="2">
    <source>
        <dbReference type="ARBA" id="ARBA00022679"/>
    </source>
</evidence>
<dbReference type="AlphaFoldDB" id="A0A2Z6AVS7"/>
<evidence type="ECO:0000256" key="3">
    <source>
        <dbReference type="ARBA" id="ARBA00022723"/>
    </source>
</evidence>
<dbReference type="InterPro" id="IPR025877">
    <property type="entry name" value="MobA-like_NTP_Trfase"/>
</dbReference>
<comment type="subcellular location">
    <subcellularLocation>
        <location evidence="8">Cytoplasm</location>
    </subcellularLocation>
</comment>
<dbReference type="EC" id="2.7.7.77" evidence="8"/>
<feature type="domain" description="MobA-like NTP transferase" evidence="9">
    <location>
        <begin position="7"/>
        <end position="158"/>
    </location>
</feature>
<feature type="binding site" evidence="8">
    <location>
        <position position="22"/>
    </location>
    <ligand>
        <name>GTP</name>
        <dbReference type="ChEBI" id="CHEBI:37565"/>
    </ligand>
</feature>
<comment type="domain">
    <text evidence="8">The N-terminal domain determines nucleotide recognition and specific binding, while the C-terminal domain determines the specific binding to the target protein.</text>
</comment>
<dbReference type="Pfam" id="PF12804">
    <property type="entry name" value="NTP_transf_3"/>
    <property type="match status" value="1"/>
</dbReference>
<evidence type="ECO:0000256" key="4">
    <source>
        <dbReference type="ARBA" id="ARBA00022741"/>
    </source>
</evidence>
<feature type="binding site" evidence="8">
    <location>
        <position position="66"/>
    </location>
    <ligand>
        <name>GTP</name>
        <dbReference type="ChEBI" id="CHEBI:37565"/>
    </ligand>
</feature>
<evidence type="ECO:0000256" key="8">
    <source>
        <dbReference type="HAMAP-Rule" id="MF_00316"/>
    </source>
</evidence>
<evidence type="ECO:0000256" key="5">
    <source>
        <dbReference type="ARBA" id="ARBA00022842"/>
    </source>
</evidence>
<evidence type="ECO:0000313" key="10">
    <source>
        <dbReference type="EMBL" id="BBD07359.1"/>
    </source>
</evidence>
<feature type="binding site" evidence="8">
    <location>
        <position position="94"/>
    </location>
    <ligand>
        <name>GTP</name>
        <dbReference type="ChEBI" id="CHEBI:37565"/>
    </ligand>
</feature>
<dbReference type="OrthoDB" id="9788394at2"/>
<dbReference type="HAMAP" id="MF_00316">
    <property type="entry name" value="MobA"/>
    <property type="match status" value="1"/>
</dbReference>
<keyword evidence="6 8" id="KW-0342">GTP-binding</keyword>
<dbReference type="InterPro" id="IPR013482">
    <property type="entry name" value="Molybde_CF_guanTrfase"/>
</dbReference>
<dbReference type="PANTHER" id="PTHR19136:SF81">
    <property type="entry name" value="MOLYBDENUM COFACTOR GUANYLYLTRANSFERASE"/>
    <property type="match status" value="1"/>
</dbReference>
<feature type="binding site" evidence="8">
    <location>
        <position position="94"/>
    </location>
    <ligand>
        <name>Mg(2+)</name>
        <dbReference type="ChEBI" id="CHEBI:18420"/>
    </ligand>
</feature>
<dbReference type="InterPro" id="IPR029044">
    <property type="entry name" value="Nucleotide-diphossugar_trans"/>
</dbReference>
<dbReference type="CDD" id="cd02503">
    <property type="entry name" value="MobA"/>
    <property type="match status" value="1"/>
</dbReference>
<comment type="catalytic activity">
    <reaction evidence="8">
        <text>Mo-molybdopterin + GTP + H(+) = Mo-molybdopterin guanine dinucleotide + diphosphate</text>
        <dbReference type="Rhea" id="RHEA:34243"/>
        <dbReference type="ChEBI" id="CHEBI:15378"/>
        <dbReference type="ChEBI" id="CHEBI:33019"/>
        <dbReference type="ChEBI" id="CHEBI:37565"/>
        <dbReference type="ChEBI" id="CHEBI:71302"/>
        <dbReference type="ChEBI" id="CHEBI:71310"/>
        <dbReference type="EC" id="2.7.7.77"/>
    </reaction>
</comment>
<name>A0A2Z6AVS7_9BACT</name>
<keyword evidence="5 8" id="KW-0460">Magnesium</keyword>
<keyword evidence="2 8" id="KW-0808">Transferase</keyword>
<dbReference type="KEGG" id="dfl:DFE_0633"/>
<gene>
    <name evidence="8 10" type="primary">mobA</name>
    <name evidence="10" type="ORF">DFE_0633</name>
</gene>
<keyword evidence="11" id="KW-1185">Reference proteome</keyword>
<proteinExistence type="inferred from homology"/>
<comment type="similarity">
    <text evidence="8">Belongs to the MobA family.</text>
</comment>
<evidence type="ECO:0000313" key="11">
    <source>
        <dbReference type="Proteomes" id="UP000269883"/>
    </source>
</evidence>